<name>A0A916QM58_9GAMM</name>
<reference evidence="2" key="2">
    <citation type="submission" date="2020-09" db="EMBL/GenBank/DDBJ databases">
        <authorList>
            <person name="Sun Q."/>
            <person name="Zhou Y."/>
        </authorList>
    </citation>
    <scope>NUCLEOTIDE SEQUENCE</scope>
    <source>
        <strain evidence="2">CGMCC 1.15425</strain>
    </source>
</reference>
<keyword evidence="1" id="KW-0812">Transmembrane</keyword>
<sequence length="97" mass="10000">MSQQTIGAPTGVGTTIADIFETLSNTWLSVETLKRGMPLGYTSGNNDPASFPHVNTGTNYDGTTIVSGQLISGVQNKHLAAGVGLLVAAGIIVYAYS</sequence>
<comment type="caution">
    <text evidence="2">The sequence shown here is derived from an EMBL/GenBank/DDBJ whole genome shotgun (WGS) entry which is preliminary data.</text>
</comment>
<evidence type="ECO:0000256" key="1">
    <source>
        <dbReference type="SAM" id="Phobius"/>
    </source>
</evidence>
<dbReference type="RefSeq" id="WP_068811095.1">
    <property type="nucleotide sequence ID" value="NZ_BMIY01000015.1"/>
</dbReference>
<keyword evidence="1" id="KW-1133">Transmembrane helix</keyword>
<keyword evidence="3" id="KW-1185">Reference proteome</keyword>
<keyword evidence="1" id="KW-0472">Membrane</keyword>
<protein>
    <submittedName>
        <fullName evidence="2">Uncharacterized protein</fullName>
    </submittedName>
</protein>
<feature type="transmembrane region" description="Helical" evidence="1">
    <location>
        <begin position="79"/>
        <end position="96"/>
    </location>
</feature>
<reference evidence="2" key="1">
    <citation type="journal article" date="2014" name="Int. J. Syst. Evol. Microbiol.">
        <title>Complete genome sequence of Corynebacterium casei LMG S-19264T (=DSM 44701T), isolated from a smear-ripened cheese.</title>
        <authorList>
            <consortium name="US DOE Joint Genome Institute (JGI-PGF)"/>
            <person name="Walter F."/>
            <person name="Albersmeier A."/>
            <person name="Kalinowski J."/>
            <person name="Ruckert C."/>
        </authorList>
    </citation>
    <scope>NUCLEOTIDE SEQUENCE</scope>
    <source>
        <strain evidence="2">CGMCC 1.15425</strain>
    </source>
</reference>
<dbReference type="EMBL" id="BMIY01000015">
    <property type="protein sequence ID" value="GFZ83938.1"/>
    <property type="molecule type" value="Genomic_DNA"/>
</dbReference>
<organism evidence="2 3">
    <name type="scientific">Pseudohongiella nitratireducens</name>
    <dbReference type="NCBI Taxonomy" id="1768907"/>
    <lineage>
        <taxon>Bacteria</taxon>
        <taxon>Pseudomonadati</taxon>
        <taxon>Pseudomonadota</taxon>
        <taxon>Gammaproteobacteria</taxon>
        <taxon>Pseudomonadales</taxon>
        <taxon>Pseudohongiellaceae</taxon>
        <taxon>Pseudohongiella</taxon>
    </lineage>
</organism>
<gene>
    <name evidence="2" type="ORF">GCM10011403_29410</name>
</gene>
<accession>A0A916QM58</accession>
<evidence type="ECO:0000313" key="3">
    <source>
        <dbReference type="Proteomes" id="UP000627715"/>
    </source>
</evidence>
<dbReference type="AlphaFoldDB" id="A0A916QM58"/>
<dbReference type="Proteomes" id="UP000627715">
    <property type="component" value="Unassembled WGS sequence"/>
</dbReference>
<proteinExistence type="predicted"/>
<evidence type="ECO:0000313" key="2">
    <source>
        <dbReference type="EMBL" id="GFZ83938.1"/>
    </source>
</evidence>